<protein>
    <recommendedName>
        <fullName evidence="5">Tubulin delta chain</fullName>
    </recommendedName>
    <alternativeName>
        <fullName evidence="12">Delta-tubulin</fullName>
    </alternativeName>
</protein>
<name>A0A6J0B5L2_NEOLC</name>
<dbReference type="InterPro" id="IPR008280">
    <property type="entry name" value="Tub_FtsZ_C"/>
</dbReference>
<evidence type="ECO:0000256" key="4">
    <source>
        <dbReference type="ARBA" id="ARBA00009636"/>
    </source>
</evidence>
<keyword evidence="9 14" id="KW-0342">GTP-binding</keyword>
<feature type="domain" description="Tubulin/FtsZ GTPase" evidence="15">
    <location>
        <begin position="45"/>
        <end position="246"/>
    </location>
</feature>
<evidence type="ECO:0000256" key="10">
    <source>
        <dbReference type="ARBA" id="ARBA00023242"/>
    </source>
</evidence>
<proteinExistence type="inferred from homology"/>
<comment type="function">
    <text evidence="13">Acts as a positive regulator of hedgehog signaling and regulates ciliary function.</text>
</comment>
<dbReference type="GO" id="GO:0005634">
    <property type="term" value="C:nucleus"/>
    <property type="evidence" value="ECO:0007669"/>
    <property type="project" value="UniProtKB-SubCell"/>
</dbReference>
<dbReference type="InterPro" id="IPR002967">
    <property type="entry name" value="Delta_tubulin"/>
</dbReference>
<dbReference type="GO" id="GO:0007017">
    <property type="term" value="P:microtubule-based process"/>
    <property type="evidence" value="ECO:0007669"/>
    <property type="project" value="InterPro"/>
</dbReference>
<dbReference type="GeneID" id="107216687"/>
<dbReference type="GO" id="GO:0005874">
    <property type="term" value="C:microtubule"/>
    <property type="evidence" value="ECO:0007669"/>
    <property type="project" value="UniProtKB-KW"/>
</dbReference>
<dbReference type="Gene3D" id="1.10.287.600">
    <property type="entry name" value="Helix hairpin bin"/>
    <property type="match status" value="1"/>
</dbReference>
<dbReference type="OrthoDB" id="10250004at2759"/>
<dbReference type="SMART" id="SM00864">
    <property type="entry name" value="Tubulin"/>
    <property type="match status" value="1"/>
</dbReference>
<evidence type="ECO:0000256" key="11">
    <source>
        <dbReference type="ARBA" id="ARBA00023273"/>
    </source>
</evidence>
<dbReference type="PANTHER" id="PTHR11588">
    <property type="entry name" value="TUBULIN"/>
    <property type="match status" value="1"/>
</dbReference>
<keyword evidence="7 14" id="KW-0547">Nucleotide-binding</keyword>
<keyword evidence="8" id="KW-0970">Cilium biogenesis/degradation</keyword>
<comment type="subcellular location">
    <subcellularLocation>
        <location evidence="3">Cell projection</location>
        <location evidence="3">Cilium</location>
    </subcellularLocation>
    <subcellularLocation>
        <location evidence="1">Cytoplasm</location>
        <location evidence="1">Cytoskeleton</location>
        <location evidence="1">Microtubule organizing center</location>
        <location evidence="1">Centrosome</location>
        <location evidence="1">Centriole</location>
    </subcellularLocation>
    <subcellularLocation>
        <location evidence="2">Nucleus</location>
    </subcellularLocation>
</comment>
<dbReference type="InParanoid" id="A0A6J0B5L2"/>
<evidence type="ECO:0000256" key="9">
    <source>
        <dbReference type="ARBA" id="ARBA00023134"/>
    </source>
</evidence>
<dbReference type="InterPro" id="IPR023123">
    <property type="entry name" value="Tubulin_C"/>
</dbReference>
<evidence type="ECO:0000256" key="14">
    <source>
        <dbReference type="RuleBase" id="RU000352"/>
    </source>
</evidence>
<dbReference type="KEGG" id="nlo:107216687"/>
<dbReference type="CDD" id="cd02189">
    <property type="entry name" value="delta_zeta_tubulin-like"/>
    <property type="match status" value="1"/>
</dbReference>
<evidence type="ECO:0000256" key="1">
    <source>
        <dbReference type="ARBA" id="ARBA00004114"/>
    </source>
</evidence>
<dbReference type="GO" id="GO:0005525">
    <property type="term" value="F:GTP binding"/>
    <property type="evidence" value="ECO:0007669"/>
    <property type="project" value="UniProtKB-UniRule"/>
</dbReference>
<dbReference type="PRINTS" id="PR01224">
    <property type="entry name" value="DELTATUBULIN"/>
</dbReference>
<dbReference type="GO" id="GO:0005200">
    <property type="term" value="F:structural constituent of cytoskeleton"/>
    <property type="evidence" value="ECO:0007669"/>
    <property type="project" value="InterPro"/>
</dbReference>
<dbReference type="InterPro" id="IPR017975">
    <property type="entry name" value="Tubulin_CS"/>
</dbReference>
<dbReference type="InterPro" id="IPR003008">
    <property type="entry name" value="Tubulin_FtsZ_GTPase"/>
</dbReference>
<evidence type="ECO:0000256" key="7">
    <source>
        <dbReference type="ARBA" id="ARBA00022741"/>
    </source>
</evidence>
<dbReference type="SUPFAM" id="SSF52490">
    <property type="entry name" value="Tubulin nucleotide-binding domain-like"/>
    <property type="match status" value="1"/>
</dbReference>
<evidence type="ECO:0000256" key="13">
    <source>
        <dbReference type="ARBA" id="ARBA00046149"/>
    </source>
</evidence>
<gene>
    <name evidence="17" type="primary">LOC107216687</name>
</gene>
<keyword evidence="10" id="KW-0539">Nucleus</keyword>
<keyword evidence="6 14" id="KW-0493">Microtubule</keyword>
<reference evidence="17" key="1">
    <citation type="submission" date="2025-08" db="UniProtKB">
        <authorList>
            <consortium name="RefSeq"/>
        </authorList>
    </citation>
    <scope>IDENTIFICATION</scope>
    <source>
        <tissue evidence="17">Thorax and Abdomen</tissue>
    </source>
</reference>
<dbReference type="Pfam" id="PF00091">
    <property type="entry name" value="Tubulin"/>
    <property type="match status" value="1"/>
</dbReference>
<evidence type="ECO:0000256" key="8">
    <source>
        <dbReference type="ARBA" id="ARBA00022794"/>
    </source>
</evidence>
<dbReference type="GO" id="GO:0005929">
    <property type="term" value="C:cilium"/>
    <property type="evidence" value="ECO:0007669"/>
    <property type="project" value="UniProtKB-SubCell"/>
</dbReference>
<dbReference type="Proteomes" id="UP000829291">
    <property type="component" value="Chromosome 2"/>
</dbReference>
<evidence type="ECO:0000256" key="5">
    <source>
        <dbReference type="ARBA" id="ARBA00014184"/>
    </source>
</evidence>
<organism evidence="17">
    <name type="scientific">Neodiprion lecontei</name>
    <name type="common">Redheaded pine sawfly</name>
    <dbReference type="NCBI Taxonomy" id="441921"/>
    <lineage>
        <taxon>Eukaryota</taxon>
        <taxon>Metazoa</taxon>
        <taxon>Ecdysozoa</taxon>
        <taxon>Arthropoda</taxon>
        <taxon>Hexapoda</taxon>
        <taxon>Insecta</taxon>
        <taxon>Pterygota</taxon>
        <taxon>Neoptera</taxon>
        <taxon>Endopterygota</taxon>
        <taxon>Hymenoptera</taxon>
        <taxon>Tenthredinoidea</taxon>
        <taxon>Diprionidae</taxon>
        <taxon>Diprioninae</taxon>
        <taxon>Neodiprion</taxon>
    </lineage>
</organism>
<comment type="similarity">
    <text evidence="4 14">Belongs to the tubulin family.</text>
</comment>
<dbReference type="GO" id="GO:0030030">
    <property type="term" value="P:cell projection organization"/>
    <property type="evidence" value="ECO:0007669"/>
    <property type="project" value="UniProtKB-KW"/>
</dbReference>
<dbReference type="PRINTS" id="PR01161">
    <property type="entry name" value="TUBULIN"/>
</dbReference>
<dbReference type="InterPro" id="IPR000217">
    <property type="entry name" value="Tubulin"/>
</dbReference>
<accession>A0A6J0B5L2</accession>
<keyword evidence="11" id="KW-0966">Cell projection</keyword>
<dbReference type="GO" id="GO:0005814">
    <property type="term" value="C:centriole"/>
    <property type="evidence" value="ECO:0007669"/>
    <property type="project" value="UniProtKB-SubCell"/>
</dbReference>
<keyword evidence="16" id="KW-1185">Reference proteome</keyword>
<evidence type="ECO:0000256" key="12">
    <source>
        <dbReference type="ARBA" id="ARBA00030594"/>
    </source>
</evidence>
<dbReference type="PROSITE" id="PS00227">
    <property type="entry name" value="TUBULIN"/>
    <property type="match status" value="1"/>
</dbReference>
<evidence type="ECO:0000313" key="17">
    <source>
        <dbReference type="RefSeq" id="XP_015509431.1"/>
    </source>
</evidence>
<dbReference type="Gene3D" id="3.40.50.1440">
    <property type="entry name" value="Tubulin/FtsZ, GTPase domain"/>
    <property type="match status" value="1"/>
</dbReference>
<evidence type="ECO:0000259" key="15">
    <source>
        <dbReference type="SMART" id="SM00864"/>
    </source>
</evidence>
<dbReference type="RefSeq" id="XP_015509431.1">
    <property type="nucleotide sequence ID" value="XM_015653945.2"/>
</dbReference>
<sequence>MLTLQFGQCGNQVGHTLFSTVAQDLYSANTGVPSKRNSDYVQAGFDTWFKELSKNGKHLARAILVDTEQKVVNTVCSSNESNSMWNYSPANIVCCAGGGSANNWGYGHYIKGPQLSLAALEAVRHEVERADTFQGFLAILSSAGGTGSGVGSYLMEKIRDEYPTKTMASSIVFPYGSGEVCTQNYNTLLTLAKFIDITDVAILFENDQIHGICENLTKVPNTNFNDLNHVIGQKLAAVLQPVLGTTNILSTLVHQLTPHPQYKIATIKTSLLALPSCQLYDGNYKWNSIVWHLKQMLRAPALNLNLTDMETKMPSNSIPSRTDFAYSKSVSNILITRGSSIGNDTIVPVELNDEKLYADWVPHVEKIAHLHQPRKLLGKDKTAALVANNSQLHRPIDAIVDKAWNTYIHSAFLHQYKQHGVEEDDFLQAFAKIENIVKVYRELCSEEIIS</sequence>
<dbReference type="AlphaFoldDB" id="A0A6J0B5L2"/>
<evidence type="ECO:0000256" key="6">
    <source>
        <dbReference type="ARBA" id="ARBA00022701"/>
    </source>
</evidence>
<dbReference type="InterPro" id="IPR036525">
    <property type="entry name" value="Tubulin/FtsZ_GTPase_sf"/>
</dbReference>
<evidence type="ECO:0000256" key="3">
    <source>
        <dbReference type="ARBA" id="ARBA00004138"/>
    </source>
</evidence>
<dbReference type="SUPFAM" id="SSF55307">
    <property type="entry name" value="Tubulin C-terminal domain-like"/>
    <property type="match status" value="1"/>
</dbReference>
<evidence type="ECO:0000313" key="16">
    <source>
        <dbReference type="Proteomes" id="UP000829291"/>
    </source>
</evidence>
<evidence type="ECO:0000256" key="2">
    <source>
        <dbReference type="ARBA" id="ARBA00004123"/>
    </source>
</evidence>